<feature type="compositionally biased region" description="Polar residues" evidence="1">
    <location>
        <begin position="135"/>
        <end position="149"/>
    </location>
</feature>
<evidence type="ECO:0000313" key="2">
    <source>
        <dbReference type="EMBL" id="PUU82316.1"/>
    </source>
</evidence>
<feature type="compositionally biased region" description="Basic and acidic residues" evidence="1">
    <location>
        <begin position="152"/>
        <end position="163"/>
    </location>
</feature>
<name>A0A2T7A3J6_TUBBO</name>
<dbReference type="Proteomes" id="UP000244722">
    <property type="component" value="Unassembled WGS sequence"/>
</dbReference>
<protein>
    <submittedName>
        <fullName evidence="2">Uncharacterized protein</fullName>
    </submittedName>
</protein>
<evidence type="ECO:0000256" key="1">
    <source>
        <dbReference type="SAM" id="MobiDB-lite"/>
    </source>
</evidence>
<feature type="compositionally biased region" description="Acidic residues" evidence="1">
    <location>
        <begin position="114"/>
        <end position="123"/>
    </location>
</feature>
<keyword evidence="3" id="KW-1185">Reference proteome</keyword>
<organism evidence="2 3">
    <name type="scientific">Tuber borchii</name>
    <name type="common">White truffle</name>
    <dbReference type="NCBI Taxonomy" id="42251"/>
    <lineage>
        <taxon>Eukaryota</taxon>
        <taxon>Fungi</taxon>
        <taxon>Dikarya</taxon>
        <taxon>Ascomycota</taxon>
        <taxon>Pezizomycotina</taxon>
        <taxon>Pezizomycetes</taxon>
        <taxon>Pezizales</taxon>
        <taxon>Tuberaceae</taxon>
        <taxon>Tuber</taxon>
    </lineage>
</organism>
<dbReference type="AlphaFoldDB" id="A0A2T7A3J6"/>
<dbReference type="EMBL" id="NESQ01000030">
    <property type="protein sequence ID" value="PUU82316.1"/>
    <property type="molecule type" value="Genomic_DNA"/>
</dbReference>
<feature type="region of interest" description="Disordered" evidence="1">
    <location>
        <begin position="63"/>
        <end position="163"/>
    </location>
</feature>
<comment type="caution">
    <text evidence="2">The sequence shown here is derived from an EMBL/GenBank/DDBJ whole genome shotgun (WGS) entry which is preliminary data.</text>
</comment>
<feature type="compositionally biased region" description="Basic residues" evidence="1">
    <location>
        <begin position="90"/>
        <end position="99"/>
    </location>
</feature>
<proteinExistence type="predicted"/>
<reference evidence="2 3" key="1">
    <citation type="submission" date="2017-04" db="EMBL/GenBank/DDBJ databases">
        <title>Draft genome sequence of Tuber borchii Vittad., a whitish edible truffle.</title>
        <authorList>
            <consortium name="DOE Joint Genome Institute"/>
            <person name="Murat C."/>
            <person name="Kuo A."/>
            <person name="Barry K.W."/>
            <person name="Clum A."/>
            <person name="Dockter R.B."/>
            <person name="Fauchery L."/>
            <person name="Iotti M."/>
            <person name="Kohler A."/>
            <person name="Labutti K."/>
            <person name="Lindquist E.A."/>
            <person name="Lipzen A."/>
            <person name="Ohm R.A."/>
            <person name="Wang M."/>
            <person name="Grigoriev I.V."/>
            <person name="Zambonelli A."/>
            <person name="Martin F.M."/>
        </authorList>
    </citation>
    <scope>NUCLEOTIDE SEQUENCE [LARGE SCALE GENOMIC DNA]</scope>
    <source>
        <strain evidence="2 3">Tbo3840</strain>
    </source>
</reference>
<evidence type="ECO:0000313" key="3">
    <source>
        <dbReference type="Proteomes" id="UP000244722"/>
    </source>
</evidence>
<dbReference type="OrthoDB" id="10288441at2759"/>
<sequence length="163" mass="18629">MAEKKKTANAFDELATFIGSGVTSTDIQAVYRDYWEVPGKRWINVDQGTRNEISDKFYAMIRRGKPSDPDQLDRLIRDAGQQSWRNRDKGIRRRAQKRKAGIDGPSSSKASGDQESDREDEQDLKETPEPVPKNEQYSPTGSSQDQLLGQETKGERPRRVWEL</sequence>
<accession>A0A2T7A3J6</accession>
<gene>
    <name evidence="2" type="ORF">B9Z19DRAFT_448519</name>
</gene>
<feature type="compositionally biased region" description="Basic and acidic residues" evidence="1">
    <location>
        <begin position="65"/>
        <end position="77"/>
    </location>
</feature>